<dbReference type="RefSeq" id="WP_021711400.1">
    <property type="nucleotide sequence ID" value="NZ_BAOB01000098.1"/>
</dbReference>
<protein>
    <submittedName>
        <fullName evidence="1">Uncharacterized protein</fullName>
    </submittedName>
</protein>
<evidence type="ECO:0000313" key="1">
    <source>
        <dbReference type="EMBL" id="GAD77663.1"/>
    </source>
</evidence>
<organism evidence="1 2">
    <name type="scientific">Vibrio azureus NBRC 104587</name>
    <dbReference type="NCBI Taxonomy" id="1219077"/>
    <lineage>
        <taxon>Bacteria</taxon>
        <taxon>Pseudomonadati</taxon>
        <taxon>Pseudomonadota</taxon>
        <taxon>Gammaproteobacteria</taxon>
        <taxon>Vibrionales</taxon>
        <taxon>Vibrionaceae</taxon>
        <taxon>Vibrio</taxon>
    </lineage>
</organism>
<dbReference type="EMBL" id="BATL01000085">
    <property type="protein sequence ID" value="GAD77663.1"/>
    <property type="molecule type" value="Genomic_DNA"/>
</dbReference>
<gene>
    <name evidence="1" type="ORF">VAZ01S_085_00090</name>
</gene>
<reference evidence="1 2" key="1">
    <citation type="submission" date="2013-09" db="EMBL/GenBank/DDBJ databases">
        <title>Whole genome shotgun sequence of Vibrio azureus NBRC 104587.</title>
        <authorList>
            <person name="Isaki S."/>
            <person name="Hosoyama A."/>
            <person name="Numata M."/>
            <person name="Hashimoto M."/>
            <person name="Hosoyama Y."/>
            <person name="Tsuchikane K."/>
            <person name="Noguchi M."/>
            <person name="Hirakata S."/>
            <person name="Ichikawa N."/>
            <person name="Ohji S."/>
            <person name="Yamazoe A."/>
            <person name="Fujita N."/>
        </authorList>
    </citation>
    <scope>NUCLEOTIDE SEQUENCE [LARGE SCALE GENOMIC DNA]</scope>
    <source>
        <strain evidence="1 2">NBRC 104587</strain>
    </source>
</reference>
<dbReference type="AlphaFoldDB" id="U3CHD3"/>
<dbReference type="Pfam" id="PF14433">
    <property type="entry name" value="SUKH-3"/>
    <property type="match status" value="1"/>
</dbReference>
<dbReference type="InterPro" id="IPR025850">
    <property type="entry name" value="SUKH-3"/>
</dbReference>
<keyword evidence="2" id="KW-1185">Reference proteome</keyword>
<evidence type="ECO:0000313" key="2">
    <source>
        <dbReference type="Proteomes" id="UP000016567"/>
    </source>
</evidence>
<dbReference type="InterPro" id="IPR037883">
    <property type="entry name" value="Knr4/Smi1-like_sf"/>
</dbReference>
<dbReference type="SUPFAM" id="SSF160631">
    <property type="entry name" value="SMI1/KNR4-like"/>
    <property type="match status" value="1"/>
</dbReference>
<dbReference type="Proteomes" id="UP000016567">
    <property type="component" value="Unassembled WGS sequence"/>
</dbReference>
<proteinExistence type="predicted"/>
<name>U3CHD3_9VIBR</name>
<comment type="caution">
    <text evidence="1">The sequence shown here is derived from an EMBL/GenBank/DDBJ whole genome shotgun (WGS) entry which is preliminary data.</text>
</comment>
<sequence length="185" mass="21581">MQQKTKKYLTSIGWSSDRKVELPEEYSAYSISDIIKNILRNIYGLTLNFGKYKRPLLLTRQDHDIAQETILETIEDVMLPFQLYPIGTMSEVDGYLFLDKYGNFYHSDGEITFLGSNLDEFIETIVYNERKWVMIECPEPYVCVNYPEGLESKLTSSQRLTYYNSKTPAPWLYDIELGLIPIKLS</sequence>
<accession>U3CHD3</accession>